<evidence type="ECO:0000256" key="4">
    <source>
        <dbReference type="ARBA" id="ARBA00022525"/>
    </source>
</evidence>
<dbReference type="InterPro" id="IPR025202">
    <property type="entry name" value="PLD-like_dom"/>
</dbReference>
<dbReference type="Gene3D" id="3.30.870.10">
    <property type="entry name" value="Endonuclease Chain A"/>
    <property type="match status" value="2"/>
</dbReference>
<feature type="domain" description="PLD phosphodiesterase" evidence="6">
    <location>
        <begin position="290"/>
        <end position="316"/>
    </location>
</feature>
<dbReference type="PROSITE" id="PS50035">
    <property type="entry name" value="PLD"/>
    <property type="match status" value="2"/>
</dbReference>
<protein>
    <recommendedName>
        <fullName evidence="3">Phospholipase D</fullName>
    </recommendedName>
    <alternativeName>
        <fullName evidence="5">Choline phosphatase</fullName>
    </alternativeName>
</protein>
<evidence type="ECO:0000256" key="3">
    <source>
        <dbReference type="ARBA" id="ARBA00018392"/>
    </source>
</evidence>
<dbReference type="RefSeq" id="WP_344695902.1">
    <property type="nucleotide sequence ID" value="NZ_BAABBR010000001.1"/>
</dbReference>
<comment type="subcellular location">
    <subcellularLocation>
        <location evidence="2">Secreted</location>
    </subcellularLocation>
</comment>
<dbReference type="Proteomes" id="UP001424459">
    <property type="component" value="Unassembled WGS sequence"/>
</dbReference>
<dbReference type="PANTHER" id="PTHR21248">
    <property type="entry name" value="CARDIOLIPIN SYNTHASE"/>
    <property type="match status" value="1"/>
</dbReference>
<reference evidence="8" key="1">
    <citation type="journal article" date="2019" name="Int. J. Syst. Evol. Microbiol.">
        <title>The Global Catalogue of Microorganisms (GCM) 10K type strain sequencing project: providing services to taxonomists for standard genome sequencing and annotation.</title>
        <authorList>
            <consortium name="The Broad Institute Genomics Platform"/>
            <consortium name="The Broad Institute Genome Sequencing Center for Infectious Disease"/>
            <person name="Wu L."/>
            <person name="Ma J."/>
        </authorList>
    </citation>
    <scope>NUCLEOTIDE SEQUENCE [LARGE SCALE GENOMIC DNA]</scope>
    <source>
        <strain evidence="8">JCM 17564</strain>
    </source>
</reference>
<sequence>MATVTDRPVASVSPITAEIAGTRLTLVESGSERLRTLLAMIDRAQVSLRMIFYMMDGDAVGEAVRDALVRAAERGCDVRVILDGFGSDIPDGFLDPLHAAGGHSCLFHPRLSARYLLRNHQKLVVVDDREGLTGGANLTVDYMSDHAESRWRDLWIHVEGPAIRPAARYFDAIHHWTTTPKPRLRDLRRLLHRFSQHKGPLQWQYSGPVRRFHPWTVGIARELIAAQRLDMISAYFSPPFAMLRRLWRLGDRGEVRIVTAAKSDNNATIAAARFTYRRLLRHRVRMFEFQPEKLHTKLLIVDDAVHIGSANFDFRSLYLNLEIMLRIEDAAFAEQVRGYFERQLADCQEITPALHRERAHWWRRIKWAFSNFLVTAVDYTVTRRLNFGPER</sequence>
<evidence type="ECO:0000259" key="6">
    <source>
        <dbReference type="PROSITE" id="PS50035"/>
    </source>
</evidence>
<accession>A0ABP7TW14</accession>
<evidence type="ECO:0000256" key="1">
    <source>
        <dbReference type="ARBA" id="ARBA00003145"/>
    </source>
</evidence>
<organism evidence="7 8">
    <name type="scientific">Sphingomonas rosea</name>
    <dbReference type="NCBI Taxonomy" id="335605"/>
    <lineage>
        <taxon>Bacteria</taxon>
        <taxon>Pseudomonadati</taxon>
        <taxon>Pseudomonadota</taxon>
        <taxon>Alphaproteobacteria</taxon>
        <taxon>Sphingomonadales</taxon>
        <taxon>Sphingomonadaceae</taxon>
        <taxon>Sphingomonas</taxon>
    </lineage>
</organism>
<dbReference type="PANTHER" id="PTHR21248:SF12">
    <property type="entry name" value="CARDIOLIPIN SYNTHASE C"/>
    <property type="match status" value="1"/>
</dbReference>
<dbReference type="Pfam" id="PF13091">
    <property type="entry name" value="PLDc_2"/>
    <property type="match status" value="2"/>
</dbReference>
<evidence type="ECO:0000256" key="2">
    <source>
        <dbReference type="ARBA" id="ARBA00004613"/>
    </source>
</evidence>
<dbReference type="InterPro" id="IPR001736">
    <property type="entry name" value="PLipase_D/transphosphatidylase"/>
</dbReference>
<keyword evidence="4" id="KW-0964">Secreted</keyword>
<evidence type="ECO:0000313" key="8">
    <source>
        <dbReference type="Proteomes" id="UP001424459"/>
    </source>
</evidence>
<dbReference type="CDD" id="cd09110">
    <property type="entry name" value="PLDc_CLS_1"/>
    <property type="match status" value="1"/>
</dbReference>
<comment type="caution">
    <text evidence="7">The sequence shown here is derived from an EMBL/GenBank/DDBJ whole genome shotgun (WGS) entry which is preliminary data.</text>
</comment>
<keyword evidence="8" id="KW-1185">Reference proteome</keyword>
<dbReference type="SUPFAM" id="SSF56024">
    <property type="entry name" value="Phospholipase D/nuclease"/>
    <property type="match status" value="2"/>
</dbReference>
<gene>
    <name evidence="7" type="ORF">GCM10022281_09710</name>
</gene>
<feature type="domain" description="PLD phosphodiesterase" evidence="6">
    <location>
        <begin position="115"/>
        <end position="142"/>
    </location>
</feature>
<dbReference type="SMART" id="SM00155">
    <property type="entry name" value="PLDc"/>
    <property type="match status" value="2"/>
</dbReference>
<evidence type="ECO:0000256" key="5">
    <source>
        <dbReference type="ARBA" id="ARBA00029594"/>
    </source>
</evidence>
<dbReference type="EMBL" id="BAABBR010000001">
    <property type="protein sequence ID" value="GAA4032130.1"/>
    <property type="molecule type" value="Genomic_DNA"/>
</dbReference>
<proteinExistence type="predicted"/>
<comment type="function">
    <text evidence="1">Could be a virulence factor.</text>
</comment>
<name>A0ABP7TW14_9SPHN</name>
<evidence type="ECO:0000313" key="7">
    <source>
        <dbReference type="EMBL" id="GAA4032130.1"/>
    </source>
</evidence>